<organism evidence="1 2">
    <name type="scientific">Micromonospora endolithica</name>
    <dbReference type="NCBI Taxonomy" id="230091"/>
    <lineage>
        <taxon>Bacteria</taxon>
        <taxon>Bacillati</taxon>
        <taxon>Actinomycetota</taxon>
        <taxon>Actinomycetes</taxon>
        <taxon>Micromonosporales</taxon>
        <taxon>Micromonosporaceae</taxon>
        <taxon>Micromonospora</taxon>
    </lineage>
</organism>
<evidence type="ECO:0000313" key="2">
    <source>
        <dbReference type="Proteomes" id="UP000281726"/>
    </source>
</evidence>
<dbReference type="RefSeq" id="WP_120731145.1">
    <property type="nucleotide sequence ID" value="NZ_RBAK01000013.1"/>
</dbReference>
<sequence>MTGSGDGTGSGLRTLPVPAGRAPLATRGGLVVHGAHRLGDLVRRRPAGITGNQWGSAIRESYDLVVADADGRLQLAAEIGPEPGAGQRAERTKTAVAGAAGLPVLRIGSATLTAAEHGRTVVGYVLDAAAYAERVAGIEPGDDPPVGFRDIPGRLPDGRTGPVNDLGALARAGAVEAYVEGRLVDPILRGLHVRWTGGPAEGWAWVEVRPGGFLVERVTVAEHRFSAGLDPARFAEDLAALAVGARLRTPEPGGPTLVDRAVLRTRIRGLAARRDEMVAGFAFDHLCAD</sequence>
<dbReference type="Proteomes" id="UP000281726">
    <property type="component" value="Unassembled WGS sequence"/>
</dbReference>
<proteinExistence type="predicted"/>
<reference evidence="1 2" key="1">
    <citation type="journal article" date="2004" name="Syst. Appl. Microbiol.">
        <title>Cryptoendolithic actinomycetes from antarctic sandstone rock samples: Micromonospora endolithica sp. nov. and two isolates related to Micromonospora coerulea Jensen 1932.</title>
        <authorList>
            <person name="Hirsch P."/>
            <person name="Mevs U."/>
            <person name="Kroppenstedt R.M."/>
            <person name="Schumann P."/>
            <person name="Stackebrandt E."/>
        </authorList>
    </citation>
    <scope>NUCLEOTIDE SEQUENCE [LARGE SCALE GENOMIC DNA]</scope>
    <source>
        <strain evidence="1 2">JCM 12677</strain>
    </source>
</reference>
<comment type="caution">
    <text evidence="1">The sequence shown here is derived from an EMBL/GenBank/DDBJ whole genome shotgun (WGS) entry which is preliminary data.</text>
</comment>
<dbReference type="EMBL" id="RBAK01000013">
    <property type="protein sequence ID" value="RKN40640.1"/>
    <property type="molecule type" value="Genomic_DNA"/>
</dbReference>
<keyword evidence="2" id="KW-1185">Reference proteome</keyword>
<name>A0A3A9YXP1_9ACTN</name>
<gene>
    <name evidence="1" type="ORF">D7223_26270</name>
</gene>
<dbReference type="OrthoDB" id="3347799at2"/>
<accession>A0A3A9YXP1</accession>
<dbReference type="AlphaFoldDB" id="A0A3A9YXP1"/>
<evidence type="ECO:0008006" key="3">
    <source>
        <dbReference type="Google" id="ProtNLM"/>
    </source>
</evidence>
<protein>
    <recommendedName>
        <fullName evidence="3">DUF2726 domain-containing protein</fullName>
    </recommendedName>
</protein>
<evidence type="ECO:0000313" key="1">
    <source>
        <dbReference type="EMBL" id="RKN40640.1"/>
    </source>
</evidence>